<name>A0A833SCN6_9HYME</name>
<reference evidence="1" key="1">
    <citation type="submission" date="2019-11" db="EMBL/GenBank/DDBJ databases">
        <title>The nuclear and mitochondrial genomes of Frieseomelitta varia - a highly eusocial stingless bee (Meliponini) with a permanently sterile worker caste.</title>
        <authorList>
            <person name="Freitas F.C.P."/>
            <person name="Lourenco A.P."/>
            <person name="Nunes F.M.F."/>
            <person name="Paschoal A.R."/>
            <person name="Abreu F.C.P."/>
            <person name="Barbin F.O."/>
            <person name="Bataglia L."/>
            <person name="Cardoso-Junior C.A.M."/>
            <person name="Cervoni M.S."/>
            <person name="Silva S.R."/>
            <person name="Dalarmi F."/>
            <person name="Del Lama M.A."/>
            <person name="Depintor T.S."/>
            <person name="Ferreira K.M."/>
            <person name="Goria P.S."/>
            <person name="Jaskot M.C."/>
            <person name="Lago D.C."/>
            <person name="Luna-Lucena D."/>
            <person name="Moda L.M."/>
            <person name="Nascimento L."/>
            <person name="Pedrino M."/>
            <person name="Rabico F.O."/>
            <person name="Sanches F.C."/>
            <person name="Santos D.E."/>
            <person name="Santos C.G."/>
            <person name="Vieira J."/>
            <person name="Lopes T.F."/>
            <person name="Barchuk A.R."/>
            <person name="Hartfelder K."/>
            <person name="Simoes Z.L.P."/>
            <person name="Bitondi M.M.G."/>
            <person name="Pinheiro D.G."/>
        </authorList>
    </citation>
    <scope>NUCLEOTIDE SEQUENCE</scope>
    <source>
        <strain evidence="1">USP_RPSP 00005682</strain>
        <tissue evidence="1">Whole individual</tissue>
    </source>
</reference>
<proteinExistence type="predicted"/>
<comment type="caution">
    <text evidence="1">The sequence shown here is derived from an EMBL/GenBank/DDBJ whole genome shotgun (WGS) entry which is preliminary data.</text>
</comment>
<sequence>MSWVPLNLSSFCTSNSTLSACQSSSFMFLALIADLFGHSEDSYPNKRIVFLISKKYVKVFASLRNTKDGGSKLQAIVLLCFI</sequence>
<dbReference type="Proteomes" id="UP000655588">
    <property type="component" value="Unassembled WGS sequence"/>
</dbReference>
<protein>
    <submittedName>
        <fullName evidence="1">Uncharacterized protein</fullName>
    </submittedName>
</protein>
<dbReference type="EMBL" id="WNWW01000043">
    <property type="protein sequence ID" value="KAF3430487.1"/>
    <property type="molecule type" value="Genomic_DNA"/>
</dbReference>
<evidence type="ECO:0000313" key="1">
    <source>
        <dbReference type="EMBL" id="KAF3430487.1"/>
    </source>
</evidence>
<evidence type="ECO:0000313" key="2">
    <source>
        <dbReference type="Proteomes" id="UP000655588"/>
    </source>
</evidence>
<dbReference type="AlphaFoldDB" id="A0A833SCN6"/>
<organism evidence="1 2">
    <name type="scientific">Frieseomelitta varia</name>
    <dbReference type="NCBI Taxonomy" id="561572"/>
    <lineage>
        <taxon>Eukaryota</taxon>
        <taxon>Metazoa</taxon>
        <taxon>Ecdysozoa</taxon>
        <taxon>Arthropoda</taxon>
        <taxon>Hexapoda</taxon>
        <taxon>Insecta</taxon>
        <taxon>Pterygota</taxon>
        <taxon>Neoptera</taxon>
        <taxon>Endopterygota</taxon>
        <taxon>Hymenoptera</taxon>
        <taxon>Apocrita</taxon>
        <taxon>Aculeata</taxon>
        <taxon>Apoidea</taxon>
        <taxon>Anthophila</taxon>
        <taxon>Apidae</taxon>
        <taxon>Frieseomelitta</taxon>
    </lineage>
</organism>
<keyword evidence="2" id="KW-1185">Reference proteome</keyword>
<gene>
    <name evidence="1" type="ORF">E2986_13925</name>
</gene>
<accession>A0A833SCN6</accession>